<dbReference type="InterPro" id="IPR018107">
    <property type="entry name" value="Na-dicarboxylate_symporter_CS"/>
</dbReference>
<feature type="transmembrane region" description="Helical" evidence="8">
    <location>
        <begin position="225"/>
        <end position="248"/>
    </location>
</feature>
<dbReference type="GO" id="GO:0006835">
    <property type="term" value="P:dicarboxylic acid transport"/>
    <property type="evidence" value="ECO:0007669"/>
    <property type="project" value="TreeGrafter"/>
</dbReference>
<keyword evidence="10" id="KW-1185">Reference proteome</keyword>
<dbReference type="FunFam" id="1.10.3860.10:FF:000001">
    <property type="entry name" value="C4-dicarboxylate transport protein"/>
    <property type="match status" value="1"/>
</dbReference>
<dbReference type="PATRIC" id="fig|1121305.3.peg.2038"/>
<feature type="transmembrane region" description="Helical" evidence="8">
    <location>
        <begin position="338"/>
        <end position="363"/>
    </location>
</feature>
<feature type="transmembrane region" description="Helical" evidence="8">
    <location>
        <begin position="50"/>
        <end position="74"/>
    </location>
</feature>
<feature type="transmembrane region" description="Helical" evidence="8">
    <location>
        <begin position="153"/>
        <end position="171"/>
    </location>
</feature>
<dbReference type="PROSITE" id="PS00713">
    <property type="entry name" value="NA_DICARBOXYL_SYMP_1"/>
    <property type="match status" value="1"/>
</dbReference>
<evidence type="ECO:0000256" key="6">
    <source>
        <dbReference type="ARBA" id="ARBA00022989"/>
    </source>
</evidence>
<dbReference type="AlphaFoldDB" id="A0A151AKY2"/>
<evidence type="ECO:0000313" key="9">
    <source>
        <dbReference type="EMBL" id="KYH28306.1"/>
    </source>
</evidence>
<dbReference type="Proteomes" id="UP000075374">
    <property type="component" value="Unassembled WGS sequence"/>
</dbReference>
<dbReference type="SUPFAM" id="SSF118215">
    <property type="entry name" value="Proton glutamate symport protein"/>
    <property type="match status" value="1"/>
</dbReference>
<dbReference type="GO" id="GO:0005886">
    <property type="term" value="C:plasma membrane"/>
    <property type="evidence" value="ECO:0007669"/>
    <property type="project" value="UniProtKB-SubCell"/>
</dbReference>
<dbReference type="EMBL" id="LTBB01000011">
    <property type="protein sequence ID" value="KYH28306.1"/>
    <property type="molecule type" value="Genomic_DNA"/>
</dbReference>
<dbReference type="Pfam" id="PF00375">
    <property type="entry name" value="SDF"/>
    <property type="match status" value="1"/>
</dbReference>
<dbReference type="GO" id="GO:0015293">
    <property type="term" value="F:symporter activity"/>
    <property type="evidence" value="ECO:0007669"/>
    <property type="project" value="UniProtKB-KW"/>
</dbReference>
<evidence type="ECO:0000256" key="5">
    <source>
        <dbReference type="ARBA" id="ARBA00022847"/>
    </source>
</evidence>
<protein>
    <submittedName>
        <fullName evidence="9">Proton glutamate symport protein</fullName>
    </submittedName>
</protein>
<keyword evidence="6 8" id="KW-1133">Transmembrane helix</keyword>
<keyword evidence="7 8" id="KW-0472">Membrane</keyword>
<evidence type="ECO:0000256" key="3">
    <source>
        <dbReference type="ARBA" id="ARBA00022475"/>
    </source>
</evidence>
<dbReference type="STRING" id="1121305.CLCOL_20320"/>
<evidence type="ECO:0000256" key="4">
    <source>
        <dbReference type="ARBA" id="ARBA00022692"/>
    </source>
</evidence>
<sequence length="431" mass="45905">MNNRKLSLAAKIVIALVAGVMFGIIANLFFSTGINEGISKWILSPLGDMFLRAIKMLVVPLVLCSLICGVASIGDIKKLGRVGVKTIIYYVFTTALAISLAMAVANVIKPGIGTNLSIQTAEKVETATPPFIMDMFVNMIPTNPIEAMVKGDMLQIIVFAILFGMCITLIGKKGETLLDMISQINEVLLKMITVIMLTAPVGVFALISKVIMFQGIGALLPLLKYFMTVILSLILQALIVYGTALKVLGGLNPIKFFKKFWPVMLVAFSTSSSNATIPVSLETCEEKLGASRSVASFTIPLGATINMDGTAIMQGVATIFISQLVGVNLTIHEMLMVVLTATLASIGTAGVPGAGIVMLSMVLQQVGLPVEGIALILSVDRLLDMLRTAVNVTGDAAATIIMSNSEKELNLDIYNSDIDLEKELNAEESAI</sequence>
<comment type="caution">
    <text evidence="9">The sequence shown here is derived from an EMBL/GenBank/DDBJ whole genome shotgun (WGS) entry which is preliminary data.</text>
</comment>
<reference evidence="9 10" key="1">
    <citation type="submission" date="2016-02" db="EMBL/GenBank/DDBJ databases">
        <title>Genome sequence of Clostridium colicanis DSM 13634.</title>
        <authorList>
            <person name="Poehlein A."/>
            <person name="Daniel R."/>
        </authorList>
    </citation>
    <scope>NUCLEOTIDE SEQUENCE [LARGE SCALE GENOMIC DNA]</scope>
    <source>
        <strain evidence="9 10">DSM 13634</strain>
    </source>
</reference>
<dbReference type="RefSeq" id="WP_061858853.1">
    <property type="nucleotide sequence ID" value="NZ_LTBB01000011.1"/>
</dbReference>
<organism evidence="9 10">
    <name type="scientific">Clostridium colicanis DSM 13634</name>
    <dbReference type="NCBI Taxonomy" id="1121305"/>
    <lineage>
        <taxon>Bacteria</taxon>
        <taxon>Bacillati</taxon>
        <taxon>Bacillota</taxon>
        <taxon>Clostridia</taxon>
        <taxon>Eubacteriales</taxon>
        <taxon>Clostridiaceae</taxon>
        <taxon>Clostridium</taxon>
    </lineage>
</organism>
<dbReference type="Gene3D" id="1.10.3860.10">
    <property type="entry name" value="Sodium:dicarboxylate symporter"/>
    <property type="match status" value="1"/>
</dbReference>
<name>A0A151AKY2_9CLOT</name>
<dbReference type="PRINTS" id="PR00173">
    <property type="entry name" value="EDTRNSPORT"/>
</dbReference>
<accession>A0A151AKY2</accession>
<keyword evidence="3" id="KW-1003">Cell membrane</keyword>
<feature type="transmembrane region" description="Helical" evidence="8">
    <location>
        <begin position="12"/>
        <end position="30"/>
    </location>
</feature>
<evidence type="ECO:0000313" key="10">
    <source>
        <dbReference type="Proteomes" id="UP000075374"/>
    </source>
</evidence>
<keyword evidence="4 8" id="KW-0812">Transmembrane</keyword>
<evidence type="ECO:0000256" key="8">
    <source>
        <dbReference type="SAM" id="Phobius"/>
    </source>
</evidence>
<dbReference type="PANTHER" id="PTHR42865:SF7">
    <property type="entry name" value="PROTON_GLUTAMATE-ASPARTATE SYMPORTER"/>
    <property type="match status" value="1"/>
</dbReference>
<evidence type="ECO:0000256" key="7">
    <source>
        <dbReference type="ARBA" id="ARBA00023136"/>
    </source>
</evidence>
<keyword evidence="2" id="KW-0813">Transport</keyword>
<gene>
    <name evidence="9" type="primary">gltP_2</name>
    <name evidence="9" type="ORF">CLCOL_20320</name>
</gene>
<keyword evidence="5" id="KW-0769">Symport</keyword>
<dbReference type="InterPro" id="IPR001991">
    <property type="entry name" value="Na-dicarboxylate_symporter"/>
</dbReference>
<evidence type="ECO:0000256" key="2">
    <source>
        <dbReference type="ARBA" id="ARBA00022448"/>
    </source>
</evidence>
<proteinExistence type="predicted"/>
<dbReference type="InterPro" id="IPR036458">
    <property type="entry name" value="Na:dicarbo_symporter_sf"/>
</dbReference>
<evidence type="ECO:0000256" key="1">
    <source>
        <dbReference type="ARBA" id="ARBA00004651"/>
    </source>
</evidence>
<comment type="subcellular location">
    <subcellularLocation>
        <location evidence="1">Cell membrane</location>
        <topology evidence="1">Multi-pass membrane protein</topology>
    </subcellularLocation>
</comment>
<dbReference type="PANTHER" id="PTHR42865">
    <property type="entry name" value="PROTON/GLUTAMATE-ASPARTATE SYMPORTER"/>
    <property type="match status" value="1"/>
</dbReference>
<feature type="transmembrane region" description="Helical" evidence="8">
    <location>
        <begin position="86"/>
        <end position="108"/>
    </location>
</feature>
<feature type="transmembrane region" description="Helical" evidence="8">
    <location>
        <begin position="192"/>
        <end position="213"/>
    </location>
</feature>